<dbReference type="InterPro" id="IPR002789">
    <property type="entry name" value="HerA_central"/>
</dbReference>
<dbReference type="InterPro" id="IPR027417">
    <property type="entry name" value="P-loop_NTPase"/>
</dbReference>
<evidence type="ECO:0000256" key="1">
    <source>
        <dbReference type="SAM" id="MobiDB-lite"/>
    </source>
</evidence>
<feature type="domain" description="AAA+ ATPase" evidence="2">
    <location>
        <begin position="56"/>
        <end position="326"/>
    </location>
</feature>
<evidence type="ECO:0000313" key="3">
    <source>
        <dbReference type="EMBL" id="GIE07041.1"/>
    </source>
</evidence>
<organism evidence="3 4">
    <name type="scientific">Paractinoplanes durhamensis</name>
    <dbReference type="NCBI Taxonomy" id="113563"/>
    <lineage>
        <taxon>Bacteria</taxon>
        <taxon>Bacillati</taxon>
        <taxon>Actinomycetota</taxon>
        <taxon>Actinomycetes</taxon>
        <taxon>Micromonosporales</taxon>
        <taxon>Micromonosporaceae</taxon>
        <taxon>Paractinoplanes</taxon>
    </lineage>
</organism>
<name>A0ABQ3ZB86_9ACTN</name>
<dbReference type="Proteomes" id="UP000637628">
    <property type="component" value="Unassembled WGS sequence"/>
</dbReference>
<dbReference type="InterPro" id="IPR051162">
    <property type="entry name" value="T4SS_component"/>
</dbReference>
<dbReference type="EMBL" id="BOML01000071">
    <property type="protein sequence ID" value="GIE07041.1"/>
    <property type="molecule type" value="Genomic_DNA"/>
</dbReference>
<feature type="compositionally biased region" description="Basic and acidic residues" evidence="1">
    <location>
        <begin position="482"/>
        <end position="512"/>
    </location>
</feature>
<reference evidence="3 4" key="1">
    <citation type="submission" date="2021-01" db="EMBL/GenBank/DDBJ databases">
        <title>Whole genome shotgun sequence of Actinoplanes durhamensis NBRC 14914.</title>
        <authorList>
            <person name="Komaki H."/>
            <person name="Tamura T."/>
        </authorList>
    </citation>
    <scope>NUCLEOTIDE SEQUENCE [LARGE SCALE GENOMIC DNA]</scope>
    <source>
        <strain evidence="3 4">NBRC 14914</strain>
    </source>
</reference>
<feature type="region of interest" description="Disordered" evidence="1">
    <location>
        <begin position="1023"/>
        <end position="1048"/>
    </location>
</feature>
<sequence length="1048" mass="114538">MTEQERTALAALRLSWVQAPDDVWRRSPFHVDGLHAAVARDVQDGITEAETSADASPVGLVLEGRQGTGKTHLLGWVREQAQHRGGYFFLIGLLDGRNFWDGLLVFLLDGLAREVPGGETQLRLLLRRLASRVGAPRADRRAVIGETELTKAALDAFAGGLREFNGYVAHECRDTLRALALRASDSEEHQDIADDFFAGNEETFAGERQRWGIRHRPRTAQDLVREISWLLALTGPSVFAFDQIDTAVAQSALQEDLARMAAGEGDLRQAVVTSGLAHGLSDLRDNTRRTLTVVALLSTTWDLIEKRAPSSFSPRFRRRLALQGIQDPRIARELIEKRFAVQFSAVGFTPPYPTWPIRQQVFDEVRDYTPRKLLMAVDRHVRACLVDGAARELRHLGDVPTEDQMTKAPVTTAPAIADAELARIEARFEELRRTADVTSPLERETEDGTFPALLAAGLQAWIVERGDRGARFSIDPPPSSKPDLHARLRRDLDERSEEERELSPDQSRTEDQAHWSFRAISDTHHGVAALHRIRRARTAAGLTADVAKRKLFLLRNGEWSQSAKTQEVIRQLTTDGGVTLAVDDADLRVLAALHALRDENPAQMHAWLVRYRPTEQITLFKEALADADAWTGEQPRTVVAAAPATGFTIDSDASVPLTLDALRKHAAIFAASGSGKTVLLRRLVEESALLGVSAIVLDPNNDLARLGDPWPEPPAGWRPGDAERAARYLADTEVITWTPRRESGRPLSFQPLPDFAGVLDDPDEFGAAVTAAVSSLAPRAKLVGRTRAAHLGTAVLRKAVEHFGRQGGRDLRALIALLTDLPDGVSSLDDAPKIAAGLAQTLTASMDNDPMFGGDGTPADPGVLLTPSPGRRARISVISLIGLPADDARQGFVNQLQMGLFAWIKKNPARNRPLLGLLVMDEAQTFAPSGAMTACTQSTLALASQARKYGLGLIFATQAPKNLHNRIPGNAATHFFGRLSVPIQIDAAREMAKVKGGDVPEIGNLTAGEFYIALEGEAPHRMRTPMSLSHHPSSPLTDEEVMERARSS</sequence>
<keyword evidence="4" id="KW-1185">Reference proteome</keyword>
<comment type="caution">
    <text evidence="3">The sequence shown here is derived from an EMBL/GenBank/DDBJ whole genome shotgun (WGS) entry which is preliminary data.</text>
</comment>
<dbReference type="PANTHER" id="PTHR30121">
    <property type="entry name" value="UNCHARACTERIZED PROTEIN YJGR-RELATED"/>
    <property type="match status" value="1"/>
</dbReference>
<dbReference type="SMART" id="SM00382">
    <property type="entry name" value="AAA"/>
    <property type="match status" value="2"/>
</dbReference>
<feature type="region of interest" description="Disordered" evidence="1">
    <location>
        <begin position="469"/>
        <end position="512"/>
    </location>
</feature>
<proteinExistence type="predicted"/>
<evidence type="ECO:0000313" key="4">
    <source>
        <dbReference type="Proteomes" id="UP000637628"/>
    </source>
</evidence>
<evidence type="ECO:0000259" key="2">
    <source>
        <dbReference type="SMART" id="SM00382"/>
    </source>
</evidence>
<dbReference type="Pfam" id="PF01935">
    <property type="entry name" value="DUF87"/>
    <property type="match status" value="1"/>
</dbReference>
<feature type="domain" description="AAA+ ATPase" evidence="2">
    <location>
        <begin position="662"/>
        <end position="986"/>
    </location>
</feature>
<accession>A0ABQ3ZB86</accession>
<dbReference type="PANTHER" id="PTHR30121:SF6">
    <property type="entry name" value="SLR6007 PROTEIN"/>
    <property type="match status" value="1"/>
</dbReference>
<gene>
    <name evidence="3" type="ORF">Adu01nite_83910</name>
</gene>
<protein>
    <submittedName>
        <fullName evidence="3">ATPase</fullName>
    </submittedName>
</protein>
<feature type="compositionally biased region" description="Low complexity" evidence="1">
    <location>
        <begin position="1027"/>
        <end position="1036"/>
    </location>
</feature>
<dbReference type="RefSeq" id="WP_203734884.1">
    <property type="nucleotide sequence ID" value="NZ_BAAATX010000028.1"/>
</dbReference>
<dbReference type="InterPro" id="IPR003593">
    <property type="entry name" value="AAA+_ATPase"/>
</dbReference>
<dbReference type="SUPFAM" id="SSF52540">
    <property type="entry name" value="P-loop containing nucleoside triphosphate hydrolases"/>
    <property type="match status" value="2"/>
</dbReference>
<dbReference type="Gene3D" id="3.40.50.300">
    <property type="entry name" value="P-loop containing nucleotide triphosphate hydrolases"/>
    <property type="match status" value="2"/>
</dbReference>